<keyword evidence="2" id="KW-1185">Reference proteome</keyword>
<reference evidence="1" key="2">
    <citation type="journal article" date="2023" name="Plants (Basel)">
        <title>Annotation of the Turnera subulata (Passifloraceae) Draft Genome Reveals the S-Locus Evolved after the Divergence of Turneroideae from Passifloroideae in a Stepwise Manner.</title>
        <authorList>
            <person name="Henning P.M."/>
            <person name="Roalson E.H."/>
            <person name="Mir W."/>
            <person name="McCubbin A.G."/>
            <person name="Shore J.S."/>
        </authorList>
    </citation>
    <scope>NUCLEOTIDE SEQUENCE</scope>
    <source>
        <strain evidence="1">F60SS</strain>
    </source>
</reference>
<dbReference type="Proteomes" id="UP001141552">
    <property type="component" value="Unassembled WGS sequence"/>
</dbReference>
<evidence type="ECO:0000313" key="2">
    <source>
        <dbReference type="Proteomes" id="UP001141552"/>
    </source>
</evidence>
<proteinExistence type="predicted"/>
<dbReference type="AlphaFoldDB" id="A0A9Q0J7P4"/>
<accession>A0A9Q0J7P4</accession>
<evidence type="ECO:0000313" key="1">
    <source>
        <dbReference type="EMBL" id="KAJ4832591.1"/>
    </source>
</evidence>
<name>A0A9Q0J7P4_9ROSI</name>
<organism evidence="1 2">
    <name type="scientific">Turnera subulata</name>
    <dbReference type="NCBI Taxonomy" id="218843"/>
    <lineage>
        <taxon>Eukaryota</taxon>
        <taxon>Viridiplantae</taxon>
        <taxon>Streptophyta</taxon>
        <taxon>Embryophyta</taxon>
        <taxon>Tracheophyta</taxon>
        <taxon>Spermatophyta</taxon>
        <taxon>Magnoliopsida</taxon>
        <taxon>eudicotyledons</taxon>
        <taxon>Gunneridae</taxon>
        <taxon>Pentapetalae</taxon>
        <taxon>rosids</taxon>
        <taxon>fabids</taxon>
        <taxon>Malpighiales</taxon>
        <taxon>Passifloraceae</taxon>
        <taxon>Turnera</taxon>
    </lineage>
</organism>
<dbReference type="EMBL" id="JAKUCV010005119">
    <property type="protein sequence ID" value="KAJ4832591.1"/>
    <property type="molecule type" value="Genomic_DNA"/>
</dbReference>
<reference evidence="1" key="1">
    <citation type="submission" date="2022-02" db="EMBL/GenBank/DDBJ databases">
        <authorList>
            <person name="Henning P.M."/>
            <person name="McCubbin A.G."/>
            <person name="Shore J.S."/>
        </authorList>
    </citation>
    <scope>NUCLEOTIDE SEQUENCE</scope>
    <source>
        <strain evidence="1">F60SS</strain>
        <tissue evidence="1">Leaves</tissue>
    </source>
</reference>
<sequence>MTINSYSTILLVNPSPPPQIEIPPPSHLSSSSQILALRHSDLSHSLFATQLASSLFDSPSSTSSPSFFSSFLLPPFFEGSEDGFLFVRRGFQGDEVGRLHRHRYQSCPLPPPNAPAFPPSTLQLGAARPPPAPPPKGKMAEMDEAKMEMRLHRVGDRFFLNASTHSASLFSK</sequence>
<gene>
    <name evidence="1" type="ORF">Tsubulata_023321</name>
</gene>
<comment type="caution">
    <text evidence="1">The sequence shown here is derived from an EMBL/GenBank/DDBJ whole genome shotgun (WGS) entry which is preliminary data.</text>
</comment>
<protein>
    <submittedName>
        <fullName evidence="1">Uncharacterized protein</fullName>
    </submittedName>
</protein>